<evidence type="ECO:0000313" key="3">
    <source>
        <dbReference type="Proteomes" id="UP000789405"/>
    </source>
</evidence>
<name>A0A9N9JD40_9GLOM</name>
<gene>
    <name evidence="2" type="ORF">DERYTH_LOCUS18965</name>
</gene>
<accession>A0A9N9JD40</accession>
<organism evidence="2 3">
    <name type="scientific">Dentiscutata erythropus</name>
    <dbReference type="NCBI Taxonomy" id="1348616"/>
    <lineage>
        <taxon>Eukaryota</taxon>
        <taxon>Fungi</taxon>
        <taxon>Fungi incertae sedis</taxon>
        <taxon>Mucoromycota</taxon>
        <taxon>Glomeromycotina</taxon>
        <taxon>Glomeromycetes</taxon>
        <taxon>Diversisporales</taxon>
        <taxon>Gigasporaceae</taxon>
        <taxon>Dentiscutata</taxon>
    </lineage>
</organism>
<evidence type="ECO:0000256" key="1">
    <source>
        <dbReference type="SAM" id="MobiDB-lite"/>
    </source>
</evidence>
<keyword evidence="3" id="KW-1185">Reference proteome</keyword>
<reference evidence="2" key="1">
    <citation type="submission" date="2021-06" db="EMBL/GenBank/DDBJ databases">
        <authorList>
            <person name="Kallberg Y."/>
            <person name="Tangrot J."/>
            <person name="Rosling A."/>
        </authorList>
    </citation>
    <scope>NUCLEOTIDE SEQUENCE</scope>
    <source>
        <strain evidence="2">MA453B</strain>
    </source>
</reference>
<proteinExistence type="predicted"/>
<dbReference type="EMBL" id="CAJVPY010020052">
    <property type="protein sequence ID" value="CAG8773970.1"/>
    <property type="molecule type" value="Genomic_DNA"/>
</dbReference>
<feature type="non-terminal residue" evidence="2">
    <location>
        <position position="66"/>
    </location>
</feature>
<dbReference type="OrthoDB" id="5592268at2759"/>
<protein>
    <submittedName>
        <fullName evidence="2">409_t:CDS:1</fullName>
    </submittedName>
</protein>
<sequence>ITPLDLILNSTSNAKKPPYKQQLSIQQKQKEKHDEHVKKILFHIGDKVLLYQSAQAKVHSDKFREK</sequence>
<dbReference type="Proteomes" id="UP000789405">
    <property type="component" value="Unassembled WGS sequence"/>
</dbReference>
<evidence type="ECO:0000313" key="2">
    <source>
        <dbReference type="EMBL" id="CAG8773970.1"/>
    </source>
</evidence>
<comment type="caution">
    <text evidence="2">The sequence shown here is derived from an EMBL/GenBank/DDBJ whole genome shotgun (WGS) entry which is preliminary data.</text>
</comment>
<feature type="region of interest" description="Disordered" evidence="1">
    <location>
        <begin position="1"/>
        <end position="30"/>
    </location>
</feature>
<dbReference type="AlphaFoldDB" id="A0A9N9JD40"/>